<keyword evidence="9" id="KW-1185">Reference proteome</keyword>
<protein>
    <submittedName>
        <fullName evidence="8">Amino acid permease</fullName>
    </submittedName>
</protein>
<feature type="transmembrane region" description="Helical" evidence="7">
    <location>
        <begin position="331"/>
        <end position="355"/>
    </location>
</feature>
<dbReference type="OrthoDB" id="3900342at2759"/>
<accession>A0A179FKD3</accession>
<dbReference type="GeneID" id="28853133"/>
<dbReference type="AlphaFoldDB" id="A0A179FKD3"/>
<feature type="transmembrane region" description="Helical" evidence="7">
    <location>
        <begin position="197"/>
        <end position="217"/>
    </location>
</feature>
<feature type="transmembrane region" description="Helical" evidence="7">
    <location>
        <begin position="450"/>
        <end position="470"/>
    </location>
</feature>
<comment type="caution">
    <text evidence="8">The sequence shown here is derived from an EMBL/GenBank/DDBJ whole genome shotgun (WGS) entry which is preliminary data.</text>
</comment>
<feature type="transmembrane region" description="Helical" evidence="7">
    <location>
        <begin position="284"/>
        <end position="311"/>
    </location>
</feature>
<evidence type="ECO:0000313" key="8">
    <source>
        <dbReference type="EMBL" id="OAQ65503.1"/>
    </source>
</evidence>
<feature type="transmembrane region" description="Helical" evidence="7">
    <location>
        <begin position="482"/>
        <end position="502"/>
    </location>
</feature>
<organism evidence="8 9">
    <name type="scientific">Pochonia chlamydosporia 170</name>
    <dbReference type="NCBI Taxonomy" id="1380566"/>
    <lineage>
        <taxon>Eukaryota</taxon>
        <taxon>Fungi</taxon>
        <taxon>Dikarya</taxon>
        <taxon>Ascomycota</taxon>
        <taxon>Pezizomycotina</taxon>
        <taxon>Sordariomycetes</taxon>
        <taxon>Hypocreomycetidae</taxon>
        <taxon>Hypocreales</taxon>
        <taxon>Clavicipitaceae</taxon>
        <taxon>Pochonia</taxon>
    </lineage>
</organism>
<dbReference type="PANTHER" id="PTHR45649:SF28">
    <property type="entry name" value="TRANSPORTER, PUTATIVE (EUROFUNG)-RELATED"/>
    <property type="match status" value="1"/>
</dbReference>
<evidence type="ECO:0000313" key="9">
    <source>
        <dbReference type="Proteomes" id="UP000078397"/>
    </source>
</evidence>
<keyword evidence="2" id="KW-0813">Transport</keyword>
<dbReference type="Pfam" id="PF13520">
    <property type="entry name" value="AA_permease_2"/>
    <property type="match status" value="1"/>
</dbReference>
<feature type="transmembrane region" description="Helical" evidence="7">
    <location>
        <begin position="385"/>
        <end position="403"/>
    </location>
</feature>
<evidence type="ECO:0000256" key="4">
    <source>
        <dbReference type="ARBA" id="ARBA00022989"/>
    </source>
</evidence>
<feature type="transmembrane region" description="Helical" evidence="7">
    <location>
        <begin position="173"/>
        <end position="191"/>
    </location>
</feature>
<dbReference type="InterPro" id="IPR002293">
    <property type="entry name" value="AA/rel_permease1"/>
</dbReference>
<proteinExistence type="predicted"/>
<dbReference type="PANTHER" id="PTHR45649">
    <property type="entry name" value="AMINO-ACID PERMEASE BAT1"/>
    <property type="match status" value="1"/>
</dbReference>
<feature type="transmembrane region" description="Helical" evidence="7">
    <location>
        <begin position="49"/>
        <end position="70"/>
    </location>
</feature>
<gene>
    <name evidence="8" type="ORF">VFPPC_10832</name>
</gene>
<evidence type="ECO:0000256" key="3">
    <source>
        <dbReference type="ARBA" id="ARBA00022692"/>
    </source>
</evidence>
<dbReference type="STRING" id="1380566.A0A179FKD3"/>
<reference evidence="8 9" key="1">
    <citation type="journal article" date="2016" name="PLoS Pathog.">
        <title>Biosynthesis of antibiotic leucinostatins in bio-control fungus Purpureocillium lilacinum and their inhibition on phytophthora revealed by genome mining.</title>
        <authorList>
            <person name="Wang G."/>
            <person name="Liu Z."/>
            <person name="Lin R."/>
            <person name="Li E."/>
            <person name="Mao Z."/>
            <person name="Ling J."/>
            <person name="Yang Y."/>
            <person name="Yin W.B."/>
            <person name="Xie B."/>
        </authorList>
    </citation>
    <scope>NUCLEOTIDE SEQUENCE [LARGE SCALE GENOMIC DNA]</scope>
    <source>
        <strain evidence="8">170</strain>
    </source>
</reference>
<feature type="compositionally biased region" description="Basic and acidic residues" evidence="6">
    <location>
        <begin position="15"/>
        <end position="29"/>
    </location>
</feature>
<dbReference type="EMBL" id="LSBJ02000005">
    <property type="protein sequence ID" value="OAQ65503.1"/>
    <property type="molecule type" value="Genomic_DNA"/>
</dbReference>
<dbReference type="PIRSF" id="PIRSF006060">
    <property type="entry name" value="AA_transporter"/>
    <property type="match status" value="1"/>
</dbReference>
<dbReference type="RefSeq" id="XP_018142817.1">
    <property type="nucleotide sequence ID" value="XM_018289139.1"/>
</dbReference>
<evidence type="ECO:0000256" key="1">
    <source>
        <dbReference type="ARBA" id="ARBA00004141"/>
    </source>
</evidence>
<feature type="transmembrane region" description="Helical" evidence="7">
    <location>
        <begin position="82"/>
        <end position="103"/>
    </location>
</feature>
<evidence type="ECO:0000256" key="7">
    <source>
        <dbReference type="SAM" id="Phobius"/>
    </source>
</evidence>
<dbReference type="GO" id="GO:0016020">
    <property type="term" value="C:membrane"/>
    <property type="evidence" value="ECO:0007669"/>
    <property type="project" value="UniProtKB-SubCell"/>
</dbReference>
<keyword evidence="5 7" id="KW-0472">Membrane</keyword>
<evidence type="ECO:0000256" key="5">
    <source>
        <dbReference type="ARBA" id="ARBA00023136"/>
    </source>
</evidence>
<feature type="transmembrane region" description="Helical" evidence="7">
    <location>
        <begin position="409"/>
        <end position="430"/>
    </location>
</feature>
<evidence type="ECO:0000256" key="6">
    <source>
        <dbReference type="SAM" id="MobiDB-lite"/>
    </source>
</evidence>
<dbReference type="Gene3D" id="1.20.1740.10">
    <property type="entry name" value="Amino acid/polyamine transporter I"/>
    <property type="match status" value="1"/>
</dbReference>
<name>A0A179FKD3_METCM</name>
<evidence type="ECO:0000256" key="2">
    <source>
        <dbReference type="ARBA" id="ARBA00022448"/>
    </source>
</evidence>
<keyword evidence="3 7" id="KW-0812">Transmembrane</keyword>
<dbReference type="KEGG" id="pchm:VFPPC_10832"/>
<dbReference type="Proteomes" id="UP000078397">
    <property type="component" value="Unassembled WGS sequence"/>
</dbReference>
<dbReference type="GO" id="GO:0022857">
    <property type="term" value="F:transmembrane transporter activity"/>
    <property type="evidence" value="ECO:0007669"/>
    <property type="project" value="InterPro"/>
</dbReference>
<feature type="transmembrane region" description="Helical" evidence="7">
    <location>
        <begin position="149"/>
        <end position="166"/>
    </location>
</feature>
<feature type="region of interest" description="Disordered" evidence="6">
    <location>
        <begin position="1"/>
        <end position="30"/>
    </location>
</feature>
<comment type="subcellular location">
    <subcellularLocation>
        <location evidence="1">Membrane</location>
        <topology evidence="1">Multi-pass membrane protein</topology>
    </subcellularLocation>
</comment>
<keyword evidence="4 7" id="KW-1133">Transmembrane helix</keyword>
<sequence>MTESPEKALSNSSDGVDHLEHASRTHGNDVDDLNTLGYKPELQRNRSMFTLLFQSLAIAAIPYGFGAPLINAVYGGGQLAMFVGWIMVCILDECIALSLAELAAKYPTSAGPYYWSFQIASPRYRTVLSFITGWTWLVGNWTITLSVNFGFASLLAATIAIFYPEYEWQPWKLLLVFYALTLVTFFIVAFGNKFLPSVDTFCAAFTALTIFITLICLSVKAEDGRHSVADTLAHYDTTLSGWGDFSYLIGILPPAYTFSAIGMITSMAEECGDATTKLPKALSLCVPVGCIAGLFFVIPICATLPDLQLLLEAPLGQVLPYLYLRVMGSSGGALALTILILAITLLCSISITVAASRTTWAFARDEAIPGAKLWSKIHGRHGTPIWALTLTTVIQMLLGLIYLGSSSAFNAFVAVGVIALAVSYGVPIALSMLTARSGVNTAPWNCGKALGWVVNGVAVCWIALELVLFSMPPAIPVTAVTMNYAIVVFVGFMAISAVWYFVHARHGVFYTFHQVVNVEANFVFAVYQGPPASDGLTIATR</sequence>